<keyword evidence="4" id="KW-0687">Ribonucleoprotein</keyword>
<protein>
    <submittedName>
        <fullName evidence="9">Protein argonaute 2</fullName>
    </submittedName>
</protein>
<organism evidence="8 9">
    <name type="scientific">Spinacia oleracea</name>
    <name type="common">Spinach</name>
    <dbReference type="NCBI Taxonomy" id="3562"/>
    <lineage>
        <taxon>Eukaryota</taxon>
        <taxon>Viridiplantae</taxon>
        <taxon>Streptophyta</taxon>
        <taxon>Embryophyta</taxon>
        <taxon>Tracheophyta</taxon>
        <taxon>Spermatophyta</taxon>
        <taxon>Magnoliopsida</taxon>
        <taxon>eudicotyledons</taxon>
        <taxon>Gunneridae</taxon>
        <taxon>Pentapetalae</taxon>
        <taxon>Caryophyllales</taxon>
        <taxon>Chenopodiaceae</taxon>
        <taxon>Chenopodioideae</taxon>
        <taxon>Anserineae</taxon>
        <taxon>Spinacia</taxon>
    </lineage>
</organism>
<dbReference type="GeneID" id="110789981"/>
<keyword evidence="3" id="KW-0943">RNA-mediated gene silencing</keyword>
<evidence type="ECO:0000256" key="4">
    <source>
        <dbReference type="ARBA" id="ARBA00023274"/>
    </source>
</evidence>
<feature type="domain" description="Piwi" evidence="7">
    <location>
        <begin position="696"/>
        <end position="996"/>
    </location>
</feature>
<dbReference type="SUPFAM" id="SSF53098">
    <property type="entry name" value="Ribonuclease H-like"/>
    <property type="match status" value="1"/>
</dbReference>
<dbReference type="GO" id="GO:0005634">
    <property type="term" value="C:nucleus"/>
    <property type="evidence" value="ECO:0000318"/>
    <property type="project" value="GO_Central"/>
</dbReference>
<dbReference type="Pfam" id="PF02170">
    <property type="entry name" value="PAZ"/>
    <property type="match status" value="1"/>
</dbReference>
<reference evidence="9" key="2">
    <citation type="submission" date="2025-08" db="UniProtKB">
        <authorList>
            <consortium name="RefSeq"/>
        </authorList>
    </citation>
    <scope>IDENTIFICATION</scope>
    <source>
        <tissue evidence="9">Leaf</tissue>
    </source>
</reference>
<dbReference type="InterPro" id="IPR014811">
    <property type="entry name" value="ArgoL1"/>
</dbReference>
<dbReference type="GO" id="GO:0003723">
    <property type="term" value="F:RNA binding"/>
    <property type="evidence" value="ECO:0000318"/>
    <property type="project" value="GO_Central"/>
</dbReference>
<dbReference type="GO" id="GO:0031047">
    <property type="term" value="P:regulatory ncRNA-mediated gene silencing"/>
    <property type="evidence" value="ECO:0000318"/>
    <property type="project" value="GO_Central"/>
</dbReference>
<dbReference type="Gene3D" id="3.30.420.10">
    <property type="entry name" value="Ribonuclease H-like superfamily/Ribonuclease H"/>
    <property type="match status" value="1"/>
</dbReference>
<dbReference type="InterPro" id="IPR045246">
    <property type="entry name" value="Piwi_ago-like"/>
</dbReference>
<dbReference type="InterPro" id="IPR003165">
    <property type="entry name" value="Piwi"/>
</dbReference>
<evidence type="ECO:0000256" key="1">
    <source>
        <dbReference type="ARBA" id="ARBA00008201"/>
    </source>
</evidence>
<dbReference type="GO" id="GO:0004521">
    <property type="term" value="F:RNA endonuclease activity"/>
    <property type="evidence" value="ECO:0000318"/>
    <property type="project" value="GO_Central"/>
</dbReference>
<dbReference type="KEGG" id="soe:110789981"/>
<feature type="compositionally biased region" description="Gly residues" evidence="5">
    <location>
        <begin position="1"/>
        <end position="39"/>
    </location>
</feature>
<keyword evidence="8" id="KW-1185">Reference proteome</keyword>
<dbReference type="RefSeq" id="XP_021850403.1">
    <property type="nucleotide sequence ID" value="XM_021994711.2"/>
</dbReference>
<dbReference type="PROSITE" id="PS50821">
    <property type="entry name" value="PAZ"/>
    <property type="match status" value="1"/>
</dbReference>
<dbReference type="PANTHER" id="PTHR22891">
    <property type="entry name" value="EUKARYOTIC TRANSLATION INITIATION FACTOR 2C"/>
    <property type="match status" value="1"/>
</dbReference>
<dbReference type="Proteomes" id="UP000813463">
    <property type="component" value="Chromosome 4"/>
</dbReference>
<dbReference type="GO" id="GO:1990904">
    <property type="term" value="C:ribonucleoprotein complex"/>
    <property type="evidence" value="ECO:0007669"/>
    <property type="project" value="UniProtKB-KW"/>
</dbReference>
<dbReference type="Pfam" id="PF16486">
    <property type="entry name" value="ArgoN"/>
    <property type="match status" value="1"/>
</dbReference>
<dbReference type="OrthoDB" id="10252740at2759"/>
<evidence type="ECO:0000313" key="8">
    <source>
        <dbReference type="Proteomes" id="UP000813463"/>
    </source>
</evidence>
<dbReference type="SMART" id="SM01163">
    <property type="entry name" value="DUF1785"/>
    <property type="match status" value="1"/>
</dbReference>
<dbReference type="AlphaFoldDB" id="A0A9R0JXP8"/>
<dbReference type="GO" id="GO:0051607">
    <property type="term" value="P:defense response to virus"/>
    <property type="evidence" value="ECO:0007669"/>
    <property type="project" value="UniProtKB-ARBA"/>
</dbReference>
<dbReference type="InterPro" id="IPR036085">
    <property type="entry name" value="PAZ_dom_sf"/>
</dbReference>
<evidence type="ECO:0000256" key="3">
    <source>
        <dbReference type="ARBA" id="ARBA00023158"/>
    </source>
</evidence>
<dbReference type="InterPro" id="IPR036397">
    <property type="entry name" value="RNaseH_sf"/>
</dbReference>
<dbReference type="GO" id="GO:0005737">
    <property type="term" value="C:cytoplasm"/>
    <property type="evidence" value="ECO:0000318"/>
    <property type="project" value="GO_Central"/>
</dbReference>
<dbReference type="CDD" id="cd04657">
    <property type="entry name" value="Piwi_ago-like"/>
    <property type="match status" value="1"/>
</dbReference>
<dbReference type="InterPro" id="IPR032474">
    <property type="entry name" value="Argonaute_N"/>
</dbReference>
<dbReference type="Pfam" id="PF02171">
    <property type="entry name" value="Piwi"/>
    <property type="match status" value="1"/>
</dbReference>
<evidence type="ECO:0000259" key="6">
    <source>
        <dbReference type="PROSITE" id="PS50821"/>
    </source>
</evidence>
<feature type="domain" description="PAZ" evidence="6">
    <location>
        <begin position="393"/>
        <end position="511"/>
    </location>
</feature>
<proteinExistence type="inferred from homology"/>
<feature type="region of interest" description="Disordered" evidence="5">
    <location>
        <begin position="1"/>
        <end position="138"/>
    </location>
</feature>
<feature type="compositionally biased region" description="Low complexity" evidence="5">
    <location>
        <begin position="67"/>
        <end position="98"/>
    </location>
</feature>
<dbReference type="Gene3D" id="3.40.50.2300">
    <property type="match status" value="1"/>
</dbReference>
<dbReference type="Gene3D" id="2.170.260.10">
    <property type="entry name" value="paz domain"/>
    <property type="match status" value="1"/>
</dbReference>
<dbReference type="SMART" id="SM00950">
    <property type="entry name" value="Piwi"/>
    <property type="match status" value="1"/>
</dbReference>
<dbReference type="InterPro" id="IPR012337">
    <property type="entry name" value="RNaseH-like_sf"/>
</dbReference>
<evidence type="ECO:0000259" key="7">
    <source>
        <dbReference type="PROSITE" id="PS50822"/>
    </source>
</evidence>
<gene>
    <name evidence="9" type="primary">LOC110789981</name>
</gene>
<keyword evidence="2" id="KW-0678">Repressor</keyword>
<dbReference type="SMART" id="SM00949">
    <property type="entry name" value="PAZ"/>
    <property type="match status" value="1"/>
</dbReference>
<evidence type="ECO:0000313" key="9">
    <source>
        <dbReference type="RefSeq" id="XP_021850403.1"/>
    </source>
</evidence>
<sequence length="1038" mass="116187">MEMEGYGYGRGRAGGNGGGRGGRGGAQGGRSRGRGGYGGRGRENQQPQYHQQPPQFNQQRPHPPPQFNQQRPQQPPQFQQQRPQSQQQRPQQQFRQPSMVQGHQWGSGPAIEGRSGPNWRPANAAAGVGSSHGQQQVTSGNYAAKLQQSTETRADRGLVPKMQSLKLSEGASQSSVAGELVPIKRPDSGGLEKIRTVNILVNHFPVSFNAESVIRHYDIEVKPEVASPSGRPVKVTKTNLSLVMEKLFSDNSDFPLEMTAFDGEKNIFSAVELPTGTFTVELSPEEDVRCHTYKFSVTLVNELKLHKLKDYLTGNLLQLPREVLQGMDVVMKENPRRHMVSIGKSFHSIDPKQSPLYYGLVASEGFQHSLKPTSQGLALCLDYSVLAVRKRIPVIHFLREHIELTVFNSDSFRRRWKDIEHALIGLKVTVTHRRTKQKYVVSGLTDRNACDISFTVEDPNSQLPPRSVRLLDYFREKYPGIEIKYEDIPCLSLGKGRMANYVPLELCVLVEGQRLHKEELDRDSALLLKNMSLAHPGDRKTKICGMLQQDHGPSGGEISKNFGIDVTMNMTRVRGRVMEPPKLKLRSSPDKVNAINVDKDSCQWNLVNKLVVEGTTLKHWAVLDLSSFERRPADRLNKDFIPKLVARCNKLGLQMDYPLFTEQARMSVLASAESLTPVLEKVQRQAWKACQNNLQLLLCVMSSKDAGYMYIKWVSETKIGLVTQCCLSKMANKGQDQYLANLGMKINAKLGGSNAELYNQLPLFNEDAGHVMLIGADVNHPRPRDYLSPSIAAVVASMNWPAANKYIPRISPQGHCVEQIENFGHICLELIECYEKMNGVKPHKLVIFRDGVSEGQFDMVLNTELLGLKKVFQAIDYRPTITLIVAQKRHQTRLFPETQRDGGRNGNIPPGTVVDTTIVHPSEYDFYLCSHYGSIGTSKPTHYHVLWDEHNFSSDSVQKFIYDLCFTFARCCKPVSLAPPVYYADLLAYRGRLHYDAQSEKHSSSGNSSSSLALSSTSTSTSDMNALHSGIQDLMYFI</sequence>
<dbReference type="Pfam" id="PF08699">
    <property type="entry name" value="ArgoL1"/>
    <property type="match status" value="1"/>
</dbReference>
<dbReference type="CDD" id="cd02846">
    <property type="entry name" value="PAZ_argonaute_like"/>
    <property type="match status" value="1"/>
</dbReference>
<evidence type="ECO:0000256" key="2">
    <source>
        <dbReference type="ARBA" id="ARBA00022491"/>
    </source>
</evidence>
<dbReference type="InterPro" id="IPR003100">
    <property type="entry name" value="PAZ_dom"/>
</dbReference>
<dbReference type="PROSITE" id="PS50822">
    <property type="entry name" value="PIWI"/>
    <property type="match status" value="1"/>
</dbReference>
<accession>A0A9R0JXP8</accession>
<comment type="similarity">
    <text evidence="1">Belongs to the argonaute family. Ago subfamily.</text>
</comment>
<evidence type="ECO:0000256" key="5">
    <source>
        <dbReference type="SAM" id="MobiDB-lite"/>
    </source>
</evidence>
<name>A0A9R0JXP8_SPIOL</name>
<dbReference type="SUPFAM" id="SSF101690">
    <property type="entry name" value="PAZ domain"/>
    <property type="match status" value="1"/>
</dbReference>
<feature type="compositionally biased region" description="Low complexity" evidence="5">
    <location>
        <begin position="45"/>
        <end position="60"/>
    </location>
</feature>
<reference evidence="8" key="1">
    <citation type="journal article" date="2021" name="Nat. Commun.">
        <title>Genomic analyses provide insights into spinach domestication and the genetic basis of agronomic traits.</title>
        <authorList>
            <person name="Cai X."/>
            <person name="Sun X."/>
            <person name="Xu C."/>
            <person name="Sun H."/>
            <person name="Wang X."/>
            <person name="Ge C."/>
            <person name="Zhang Z."/>
            <person name="Wang Q."/>
            <person name="Fei Z."/>
            <person name="Jiao C."/>
            <person name="Wang Q."/>
        </authorList>
    </citation>
    <scope>NUCLEOTIDE SEQUENCE [LARGE SCALE GENOMIC DNA]</scope>
    <source>
        <strain evidence="8">cv. Varoflay</strain>
    </source>
</reference>